<dbReference type="OrthoDB" id="412018at2759"/>
<dbReference type="SUPFAM" id="SSF81901">
    <property type="entry name" value="HCP-like"/>
    <property type="match status" value="1"/>
</dbReference>
<comment type="subunit">
    <text evidence="8">Homodimer, homotetramer, homooctamer; can also form higher homooligomers.</text>
</comment>
<evidence type="ECO:0000256" key="7">
    <source>
        <dbReference type="ARBA" id="ARBA00061249"/>
    </source>
</evidence>
<dbReference type="GO" id="GO:0003837">
    <property type="term" value="F:beta-ureidopropionase activity"/>
    <property type="evidence" value="ECO:0007669"/>
    <property type="project" value="UniProtKB-EC"/>
</dbReference>
<dbReference type="Gene3D" id="3.60.110.10">
    <property type="entry name" value="Carbon-nitrogen hydrolase"/>
    <property type="match status" value="1"/>
</dbReference>
<evidence type="ECO:0000256" key="3">
    <source>
        <dbReference type="ARBA" id="ARBA00022490"/>
    </source>
</evidence>
<organism evidence="15 16">
    <name type="scientific">Branchiostoma lanceolatum</name>
    <name type="common">Common lancelet</name>
    <name type="synonym">Amphioxus lanceolatum</name>
    <dbReference type="NCBI Taxonomy" id="7740"/>
    <lineage>
        <taxon>Eukaryota</taxon>
        <taxon>Metazoa</taxon>
        <taxon>Chordata</taxon>
        <taxon>Cephalochordata</taxon>
        <taxon>Leptocardii</taxon>
        <taxon>Amphioxiformes</taxon>
        <taxon>Branchiostomatidae</taxon>
        <taxon>Branchiostoma</taxon>
    </lineage>
</organism>
<keyword evidence="5" id="KW-0378">Hydrolase</keyword>
<dbReference type="PANTHER" id="PTHR19959:SF119">
    <property type="entry name" value="FUNGAL LIPASE-LIKE DOMAIN-CONTAINING PROTEIN"/>
    <property type="match status" value="1"/>
</dbReference>
<evidence type="ECO:0000256" key="2">
    <source>
        <dbReference type="ARBA" id="ARBA00004668"/>
    </source>
</evidence>
<evidence type="ECO:0000256" key="10">
    <source>
        <dbReference type="ARBA" id="ARBA00074804"/>
    </source>
</evidence>
<gene>
    <name evidence="15" type="primary">UPB1</name>
    <name evidence="15" type="ORF">BLAG_LOCUS1657</name>
</gene>
<dbReference type="InterPro" id="IPR019734">
    <property type="entry name" value="TPR_rpt"/>
</dbReference>
<keyword evidence="13" id="KW-0802">TPR repeat</keyword>
<evidence type="ECO:0000313" key="16">
    <source>
        <dbReference type="Proteomes" id="UP000838412"/>
    </source>
</evidence>
<feature type="repeat" description="TPR" evidence="13">
    <location>
        <begin position="586"/>
        <end position="619"/>
    </location>
</feature>
<feature type="repeat" description="TPR" evidence="13">
    <location>
        <begin position="806"/>
        <end position="839"/>
    </location>
</feature>
<dbReference type="SMART" id="SM00028">
    <property type="entry name" value="TPR"/>
    <property type="match status" value="9"/>
</dbReference>
<evidence type="ECO:0000256" key="1">
    <source>
        <dbReference type="ARBA" id="ARBA00004496"/>
    </source>
</evidence>
<dbReference type="EC" id="3.5.1.6" evidence="9"/>
<evidence type="ECO:0000256" key="8">
    <source>
        <dbReference type="ARBA" id="ARBA00064592"/>
    </source>
</evidence>
<dbReference type="EMBL" id="OV696686">
    <property type="protein sequence ID" value="CAH1232611.1"/>
    <property type="molecule type" value="Genomic_DNA"/>
</dbReference>
<feature type="domain" description="CN hydrolase" evidence="14">
    <location>
        <begin position="979"/>
        <end position="1251"/>
    </location>
</feature>
<dbReference type="Pfam" id="PF00795">
    <property type="entry name" value="CN_hydrolase"/>
    <property type="match status" value="1"/>
</dbReference>
<dbReference type="CDD" id="cd07587">
    <property type="entry name" value="ML_beta-AS"/>
    <property type="match status" value="1"/>
</dbReference>
<comment type="function">
    <text evidence="6">Catalyzes a late step in pyrimidine degradation. Converts N-carbamoyl-beta-alanine (3-ureidopropanoate) into beta-alanine, ammonia and carbon dioxide. Likewise, converts N-carbamoyl-beta-aminoisobutyrate (3-ureidoisobutyrate) into beta-aminoisobutyrate, ammonia and carbon dioxide.</text>
</comment>
<dbReference type="Proteomes" id="UP000838412">
    <property type="component" value="Chromosome 1"/>
</dbReference>
<reference evidence="15" key="1">
    <citation type="submission" date="2022-01" db="EMBL/GenBank/DDBJ databases">
        <authorList>
            <person name="Braso-Vives M."/>
        </authorList>
    </citation>
    <scope>NUCLEOTIDE SEQUENCE</scope>
</reference>
<feature type="repeat" description="TPR" evidence="13">
    <location>
        <begin position="674"/>
        <end position="707"/>
    </location>
</feature>
<evidence type="ECO:0000256" key="4">
    <source>
        <dbReference type="ARBA" id="ARBA00022553"/>
    </source>
</evidence>
<dbReference type="GO" id="GO:0005737">
    <property type="term" value="C:cytoplasm"/>
    <property type="evidence" value="ECO:0007669"/>
    <property type="project" value="UniProtKB-SubCell"/>
</dbReference>
<dbReference type="PROSITE" id="PS50005">
    <property type="entry name" value="TPR"/>
    <property type="match status" value="4"/>
</dbReference>
<comment type="pathway">
    <text evidence="2">Amino-acid biosynthesis; beta-alanine biosynthesis.</text>
</comment>
<dbReference type="FunFam" id="3.60.110.10:FF:000009">
    <property type="entry name" value="Beta-ureidopropionase 1"/>
    <property type="match status" value="1"/>
</dbReference>
<protein>
    <recommendedName>
        <fullName evidence="10">Beta-ureidopropionase</fullName>
        <ecNumber evidence="9">3.5.1.6</ecNumber>
    </recommendedName>
    <alternativeName>
        <fullName evidence="12">Beta-alanine synthase</fullName>
    </alternativeName>
    <alternativeName>
        <fullName evidence="11">N-carbamoyl-beta-alanine amidohydrolase</fullName>
    </alternativeName>
</protein>
<dbReference type="SUPFAM" id="SSF56317">
    <property type="entry name" value="Carbon-nitrogen hydrolase"/>
    <property type="match status" value="1"/>
</dbReference>
<evidence type="ECO:0000256" key="9">
    <source>
        <dbReference type="ARBA" id="ARBA00066985"/>
    </source>
</evidence>
<name>A0A8J9YPW3_BRALA</name>
<keyword evidence="16" id="KW-1185">Reference proteome</keyword>
<feature type="repeat" description="TPR" evidence="13">
    <location>
        <begin position="762"/>
        <end position="795"/>
    </location>
</feature>
<sequence length="1292" mass="145299">MLRICHKLCKVDAKAKRHGITCAETEYLRALVDAMAEMDRSVEVEVLKSLGDVSLEKGKLDKNPDRFNSAMMLYKTALLRCEDIDVRRSLEYRCHYAKKLSEVPLRQATSVQNEQQTNVKVMPSLAKVAEKMLHLERGLATGNNKDALLMEYTKFMIEGIVNNDNVLEAEALKSLGDLFLKRGRETGDTTCFTKASALYNTALARCEGVQGTVALLHRLLYTAKIRQESSRIKEGMKYRNSRQQQHQSQTFLATAVNTDVMDNVMCQQFMTPRAFITSETTVQTIPDYRSYGENLTAGERALADGYIDVAEENFASALKLIHPDRNQPDRCKEAECLRRLGDVYVQRGKGTKEGRKFTQAAALFNAAMARTNKDRETLINSLQDTEQSFLQYTAKLDCKPSPYDLTISHKKRLDDMRAHVKLQLEVIDQQHNPYQYDEDDPNIFQAEAERAEAIKTLFKRIAKDRQIFVKDLVDECIKVLGPPPCKYAFIGLGSQATELVTHYSDLEFAILIEEGRGSENTQRYFINLTHYLHLKVINLGETILPAMAISSLNDFHSEDPEKSWFFDSLTPRGFAFDGFMPWANIAKALCNLGVSWFSLSDHKKAIGYFEQALMMWRDVYGDKTDNPDIAESLHNLGAYWSKLGDDTKATSYLQQSLTMRKTLYGDETPHPDIAGALHSLGSCWYNLSDHKKAISYFEQALMMWRDVYGDKTDNPDIAESLHNLGACWSKLGDDTKATSYLQQSLTMRKTLYGDETPHPDIAGALHDLGSCWYKLSDHTKAISYFEQALLMRKTIHGDKTANSDIAESLHNLGNCWSKLGDLKKAVSYFEQSLTMTKAIRDDQTTQTDIASLLEKLGTCWRELGDQEKAISFYEQSMTSMKTIHVENTTHPDIANLLSNIGTPLNVYTMGDELKNVDDVLREHIPPEKLREVQRVLYGSSFSKLALPAEAVKLAEARKFELAGYGMQAVQEQLRPARVVRVAAVQNKVILPTSAPITEQVAALHTRIAEVVEVAAMCGVNIICFQETWTMPFAFCTREKQPWCEFAESAEDGPTTTFCQALAKKYNMVIVSPILERDAEHGDIIANTAVVISNTGTVLGKSRKNHIPRVGDFNESTYYIEGNTGHRVFQTQFGKIAINICFGRHHPLNWMMYGINGAEIVFNPSATVGALSEPMWGIEARNAAIANSYFSVAINRVGTESFESEFTSGDGKKAHHDFGHFYGSSYLAAPDGSRTPGLSRIDDGLLVTEVDLNLCRQVKDKWCFRMTARLDMYAESLAYAIQDGYQPTVVKET</sequence>
<keyword evidence="3" id="KW-0963">Cytoplasm</keyword>
<evidence type="ECO:0000256" key="11">
    <source>
        <dbReference type="ARBA" id="ARBA00075038"/>
    </source>
</evidence>
<evidence type="ECO:0000256" key="5">
    <source>
        <dbReference type="ARBA" id="ARBA00022801"/>
    </source>
</evidence>
<evidence type="ECO:0000313" key="15">
    <source>
        <dbReference type="EMBL" id="CAH1232611.1"/>
    </source>
</evidence>
<dbReference type="Gene3D" id="1.25.40.10">
    <property type="entry name" value="Tetratricopeptide repeat domain"/>
    <property type="match status" value="3"/>
</dbReference>
<dbReference type="PANTHER" id="PTHR19959">
    <property type="entry name" value="KINESIN LIGHT CHAIN"/>
    <property type="match status" value="1"/>
</dbReference>
<comment type="subcellular location">
    <subcellularLocation>
        <location evidence="1">Cytoplasm</location>
    </subcellularLocation>
</comment>
<dbReference type="Pfam" id="PF13424">
    <property type="entry name" value="TPR_12"/>
    <property type="match status" value="3"/>
</dbReference>
<dbReference type="PROSITE" id="PS50263">
    <property type="entry name" value="CN_HYDROLASE"/>
    <property type="match status" value="1"/>
</dbReference>
<accession>A0A8J9YPW3</accession>
<dbReference type="GO" id="GO:0044281">
    <property type="term" value="P:small molecule metabolic process"/>
    <property type="evidence" value="ECO:0007669"/>
    <property type="project" value="UniProtKB-ARBA"/>
</dbReference>
<dbReference type="InterPro" id="IPR036526">
    <property type="entry name" value="C-N_Hydrolase_sf"/>
</dbReference>
<evidence type="ECO:0000256" key="12">
    <source>
        <dbReference type="ARBA" id="ARBA00078143"/>
    </source>
</evidence>
<dbReference type="InterPro" id="IPR011990">
    <property type="entry name" value="TPR-like_helical_dom_sf"/>
</dbReference>
<proteinExistence type="inferred from homology"/>
<evidence type="ECO:0000259" key="14">
    <source>
        <dbReference type="PROSITE" id="PS50263"/>
    </source>
</evidence>
<comment type="similarity">
    <text evidence="7">Belongs to the carbon-nitrogen hydrolase superfamily. BUP family.</text>
</comment>
<dbReference type="InterPro" id="IPR003010">
    <property type="entry name" value="C-N_Hydrolase"/>
</dbReference>
<evidence type="ECO:0000256" key="13">
    <source>
        <dbReference type="PROSITE-ProRule" id="PRU00339"/>
    </source>
</evidence>
<evidence type="ECO:0000256" key="6">
    <source>
        <dbReference type="ARBA" id="ARBA00058206"/>
    </source>
</evidence>
<keyword evidence="4" id="KW-0597">Phosphoprotein</keyword>